<protein>
    <recommendedName>
        <fullName evidence="4">Cytochrome oxidase complex assembly protein 1</fullName>
    </recommendedName>
</protein>
<keyword evidence="3" id="KW-1185">Reference proteome</keyword>
<accession>A0A8A4TUE9</accession>
<name>A0A8A4TUE9_SULCO</name>
<feature type="transmembrane region" description="Helical" evidence="1">
    <location>
        <begin position="15"/>
        <end position="40"/>
    </location>
</feature>
<dbReference type="EMBL" id="CP071793">
    <property type="protein sequence ID" value="QTD50155.1"/>
    <property type="molecule type" value="Genomic_DNA"/>
</dbReference>
<keyword evidence="1" id="KW-0472">Membrane</keyword>
<dbReference type="KEGG" id="scor:J3U87_31610"/>
<proteinExistence type="predicted"/>
<gene>
    <name evidence="2" type="ORF">J3U87_31610</name>
</gene>
<dbReference type="RefSeq" id="WP_237379786.1">
    <property type="nucleotide sequence ID" value="NZ_CP071793.1"/>
</dbReference>
<organism evidence="2 3">
    <name type="scientific">Sulfidibacter corallicola</name>
    <dbReference type="NCBI Taxonomy" id="2818388"/>
    <lineage>
        <taxon>Bacteria</taxon>
        <taxon>Pseudomonadati</taxon>
        <taxon>Acidobacteriota</taxon>
        <taxon>Holophagae</taxon>
        <taxon>Acanthopleuribacterales</taxon>
        <taxon>Acanthopleuribacteraceae</taxon>
        <taxon>Sulfidibacter</taxon>
    </lineage>
</organism>
<keyword evidence="1" id="KW-1133">Transmembrane helix</keyword>
<dbReference type="Proteomes" id="UP000663929">
    <property type="component" value="Chromosome"/>
</dbReference>
<keyword evidence="1" id="KW-0812">Transmembrane</keyword>
<evidence type="ECO:0000313" key="2">
    <source>
        <dbReference type="EMBL" id="QTD50155.1"/>
    </source>
</evidence>
<reference evidence="2" key="1">
    <citation type="submission" date="2021-03" db="EMBL/GenBank/DDBJ databases">
        <title>Acanthopleuribacteraceae sp. M133.</title>
        <authorList>
            <person name="Wang G."/>
        </authorList>
    </citation>
    <scope>NUCLEOTIDE SEQUENCE</scope>
    <source>
        <strain evidence="2">M133</strain>
    </source>
</reference>
<sequence length="135" mass="14273">MTSQNRSWMSRNWKWFVPVGCLGTFLLFLAFLGGILAIVFGAMKSSDVYKEAVRKAKAHTAVQEALGTPIEEGMFLSGSINVSGPSGDAGLAIPISGPNGSATIYVDATKNKGTWVFATLSVDIDGTGESIDLLQ</sequence>
<dbReference type="AlphaFoldDB" id="A0A8A4TUE9"/>
<evidence type="ECO:0008006" key="4">
    <source>
        <dbReference type="Google" id="ProtNLM"/>
    </source>
</evidence>
<dbReference type="InterPro" id="IPR014807">
    <property type="entry name" value="Coa1"/>
</dbReference>
<evidence type="ECO:0000256" key="1">
    <source>
        <dbReference type="SAM" id="Phobius"/>
    </source>
</evidence>
<dbReference type="Pfam" id="PF08695">
    <property type="entry name" value="Coa1"/>
    <property type="match status" value="1"/>
</dbReference>
<evidence type="ECO:0000313" key="3">
    <source>
        <dbReference type="Proteomes" id="UP000663929"/>
    </source>
</evidence>